<sequence length="161" mass="18005">MENSHISAANEAHICDDVCVHFNIDQLWSIVDQLLRTAIPLYHFNHGKLMQRCITGHNGLVEERNCGWSTMSTELFTRRTTLMLLHGQKPHSKSDVTVTYIAQCNQPSRGQRCNPGATRSTNGRSVRETNQGIGAPRMIALANDTTQPRHDTILTPEKSAI</sequence>
<accession>E2AJP7</accession>
<reference evidence="2 3" key="1">
    <citation type="journal article" date="2010" name="Science">
        <title>Genomic comparison of the ants Camponotus floridanus and Harpegnathos saltator.</title>
        <authorList>
            <person name="Bonasio R."/>
            <person name="Zhang G."/>
            <person name="Ye C."/>
            <person name="Mutti N.S."/>
            <person name="Fang X."/>
            <person name="Qin N."/>
            <person name="Donahue G."/>
            <person name="Yang P."/>
            <person name="Li Q."/>
            <person name="Li C."/>
            <person name="Zhang P."/>
            <person name="Huang Z."/>
            <person name="Berger S.L."/>
            <person name="Reinberg D."/>
            <person name="Wang J."/>
            <person name="Liebig J."/>
        </authorList>
    </citation>
    <scope>NUCLEOTIDE SEQUENCE [LARGE SCALE GENOMIC DNA]</scope>
    <source>
        <strain evidence="3">C129</strain>
    </source>
</reference>
<evidence type="ECO:0000313" key="2">
    <source>
        <dbReference type="EMBL" id="EFN66331.1"/>
    </source>
</evidence>
<dbReference type="Proteomes" id="UP000000311">
    <property type="component" value="Unassembled WGS sequence"/>
</dbReference>
<evidence type="ECO:0000313" key="3">
    <source>
        <dbReference type="Proteomes" id="UP000000311"/>
    </source>
</evidence>
<gene>
    <name evidence="2" type="ORF">EAG_07075</name>
</gene>
<proteinExistence type="predicted"/>
<dbReference type="EMBL" id="GL440062">
    <property type="protein sequence ID" value="EFN66331.1"/>
    <property type="molecule type" value="Genomic_DNA"/>
</dbReference>
<feature type="region of interest" description="Disordered" evidence="1">
    <location>
        <begin position="109"/>
        <end position="129"/>
    </location>
</feature>
<keyword evidence="3" id="KW-1185">Reference proteome</keyword>
<organism evidence="3">
    <name type="scientific">Camponotus floridanus</name>
    <name type="common">Florida carpenter ant</name>
    <dbReference type="NCBI Taxonomy" id="104421"/>
    <lineage>
        <taxon>Eukaryota</taxon>
        <taxon>Metazoa</taxon>
        <taxon>Ecdysozoa</taxon>
        <taxon>Arthropoda</taxon>
        <taxon>Hexapoda</taxon>
        <taxon>Insecta</taxon>
        <taxon>Pterygota</taxon>
        <taxon>Neoptera</taxon>
        <taxon>Endopterygota</taxon>
        <taxon>Hymenoptera</taxon>
        <taxon>Apocrita</taxon>
        <taxon>Aculeata</taxon>
        <taxon>Formicoidea</taxon>
        <taxon>Formicidae</taxon>
        <taxon>Formicinae</taxon>
        <taxon>Camponotus</taxon>
    </lineage>
</organism>
<dbReference type="AlphaFoldDB" id="E2AJP7"/>
<dbReference type="InParanoid" id="E2AJP7"/>
<name>E2AJP7_CAMFO</name>
<evidence type="ECO:0000256" key="1">
    <source>
        <dbReference type="SAM" id="MobiDB-lite"/>
    </source>
</evidence>
<protein>
    <submittedName>
        <fullName evidence="2">Uncharacterized protein</fullName>
    </submittedName>
</protein>